<evidence type="ECO:0000313" key="1">
    <source>
        <dbReference type="EMBL" id="BBA74529.1"/>
    </source>
</evidence>
<dbReference type="EMBL" id="LC171369">
    <property type="protein sequence ID" value="BBA74529.1"/>
    <property type="molecule type" value="Genomic_DNA"/>
</dbReference>
<dbReference type="AlphaFoldDB" id="A0A292GSL1"/>
<reference evidence="1" key="1">
    <citation type="submission" date="2016-07" db="EMBL/GenBank/DDBJ databases">
        <title>Genomics reveals synergistic degradation of pyrene by five bacteria in a mangrove sediment-derived bacterial consortium.</title>
        <authorList>
            <person name="Wanapaisan P."/>
            <person name="Vejarano F."/>
            <person name="Chakraborty J."/>
            <person name="Shintani M."/>
            <person name="Muangchinda C."/>
            <person name="Laothamteep N."/>
            <person name="Suzuki-Minakuchi C."/>
            <person name="Inoue K."/>
            <person name="Nojiri H."/>
            <person name="Pinyakong O."/>
        </authorList>
    </citation>
    <scope>NUCLEOTIDE SEQUENCE</scope>
    <source>
        <strain evidence="1">PW1</strain>
    </source>
</reference>
<organism evidence="1">
    <name type="scientific">Ochrobactrum sp. PW1</name>
    <dbReference type="NCBI Taxonomy" id="1882222"/>
    <lineage>
        <taxon>Bacteria</taxon>
        <taxon>Pseudomonadati</taxon>
        <taxon>Pseudomonadota</taxon>
        <taxon>Alphaproteobacteria</taxon>
        <taxon>Hyphomicrobiales</taxon>
        <taxon>Brucellaceae</taxon>
        <taxon>Brucella/Ochrobactrum group</taxon>
        <taxon>Ochrobactrum</taxon>
    </lineage>
</organism>
<proteinExistence type="predicted"/>
<protein>
    <submittedName>
        <fullName evidence="1">Cytochrome P450</fullName>
    </submittedName>
</protein>
<accession>A0A292GSL1</accession>
<sequence length="74" mass="8103">MLECNPGNDCQEAVEEIEIAAEAGNHLAMERRSESHIELSFANFKPAKFYAPLAIGTVLDYSRFIAGPVPHIGD</sequence>
<name>A0A292GSL1_9HYPH</name>